<dbReference type="STRING" id="234267.Acid_4903"/>
<feature type="transmembrane region" description="Helical" evidence="7">
    <location>
        <begin position="733"/>
        <end position="752"/>
    </location>
</feature>
<evidence type="ECO:0000256" key="6">
    <source>
        <dbReference type="ARBA" id="ARBA00038076"/>
    </source>
</evidence>
<dbReference type="PANTHER" id="PTHR30572">
    <property type="entry name" value="MEMBRANE COMPONENT OF TRANSPORTER-RELATED"/>
    <property type="match status" value="1"/>
</dbReference>
<dbReference type="PANTHER" id="PTHR30572:SF4">
    <property type="entry name" value="ABC TRANSPORTER PERMEASE YTRF"/>
    <property type="match status" value="1"/>
</dbReference>
<dbReference type="InterPro" id="IPR025857">
    <property type="entry name" value="MacB_PCD"/>
</dbReference>
<dbReference type="OrthoDB" id="5933722at2"/>
<keyword evidence="2" id="KW-1003">Cell membrane</keyword>
<dbReference type="GO" id="GO:0005886">
    <property type="term" value="C:plasma membrane"/>
    <property type="evidence" value="ECO:0007669"/>
    <property type="project" value="UniProtKB-SubCell"/>
</dbReference>
<feature type="domain" description="ABC3 transporter permease C-terminal" evidence="8">
    <location>
        <begin position="682"/>
        <end position="794"/>
    </location>
</feature>
<feature type="domain" description="ABC3 transporter permease C-terminal" evidence="8">
    <location>
        <begin position="286"/>
        <end position="401"/>
    </location>
</feature>
<feature type="transmembrane region" description="Helical" evidence="7">
    <location>
        <begin position="764"/>
        <end position="786"/>
    </location>
</feature>
<name>Q01WV3_SOLUE</name>
<protein>
    <recommendedName>
        <fullName evidence="11">Permease</fullName>
    </recommendedName>
</protein>
<evidence type="ECO:0000256" key="3">
    <source>
        <dbReference type="ARBA" id="ARBA00022692"/>
    </source>
</evidence>
<keyword evidence="5 7" id="KW-0472">Membrane</keyword>
<evidence type="ECO:0000256" key="5">
    <source>
        <dbReference type="ARBA" id="ARBA00023136"/>
    </source>
</evidence>
<comment type="subcellular location">
    <subcellularLocation>
        <location evidence="1">Cell membrane</location>
        <topology evidence="1">Multi-pass membrane protein</topology>
    </subcellularLocation>
</comment>
<feature type="domain" description="MacB-like periplasmic core" evidence="9">
    <location>
        <begin position="21"/>
        <end position="245"/>
    </location>
</feature>
<evidence type="ECO:0008006" key="11">
    <source>
        <dbReference type="Google" id="ProtNLM"/>
    </source>
</evidence>
<dbReference type="NCBIfam" id="TIGR03434">
    <property type="entry name" value="ADOP"/>
    <property type="match status" value="1"/>
</dbReference>
<evidence type="ECO:0000256" key="2">
    <source>
        <dbReference type="ARBA" id="ARBA00022475"/>
    </source>
</evidence>
<dbReference type="Pfam" id="PF02687">
    <property type="entry name" value="FtsX"/>
    <property type="match status" value="2"/>
</dbReference>
<feature type="transmembrane region" description="Helical" evidence="7">
    <location>
        <begin position="335"/>
        <end position="356"/>
    </location>
</feature>
<feature type="transmembrane region" description="Helical" evidence="7">
    <location>
        <begin position="279"/>
        <end position="303"/>
    </location>
</feature>
<accession>Q01WV3</accession>
<gene>
    <name evidence="10" type="ordered locus">Acid_4903</name>
</gene>
<dbReference type="InterPro" id="IPR017800">
    <property type="entry name" value="ADOP"/>
</dbReference>
<sequence precursor="true">MSVLQDTRIALRLLARAPATTAIALVSIALSTGAAGVVFAAIKAVLLNPLPYARAEELVQLRSEYPRMQQQSTGDWVFWDDAQEVIRRTRTLESVGVYRNALFELGGDPSSPPEALYGLLITPNLFSTLGAAPMLGRNILPEEAGPGHAQVMILSYGLWARRFHADPRIVGRTVTVNAHECLVVGVMAPEFNFPMRRSAAHTPSPYVEFWAPLVVRAGARLGGLGAVGRLRPGISAAEARQDIAAIGDALAREFPATNRDRTLQLNLLRDQTVGNARGALWLLMGATLLFVLIGCSNVANLLLARATARRNEFAVRMAVGAGRGRIVRQLLTESCVLALVGGAGGFALAAAAWKALPALAPVSIPRLAAARADSTVFCFSLAMGMVSGILFGMAPALRLASGGLGVRGAAATRDRLRPVLVAMEVALSVVLVVIGGQLLGSFRRLVAADPGFQADHVLASVVLPSPERYRDPERRGLFYRRILDSVRAIPGVEGAGTVDALPFSGENHGGFVLGSQSAQPLTAEIDVAGGEYLQTMGIRLVEGRWFREEEMNASNDAAIVNTLVAGRLWPGARAIGQRICLYCTPENPNNWKRVVGVVASARHASLNEAEAGNVYVAAGAMQTAQFLVVRTSRPAGEIGTAIRRAIAAIDANQTVFLTASMQDLIGDSVADRRFITMLLAITGCLALLLAAAGVYGVIAYSTSRRTQEIGIRMAVGATPGNVFALIFRQGFAAVAMGLALGLGAAVAALRLLRSVLPGLESGQSAYVCAAVSLVTLMAATACWLPARRATRTDPLEALRQE</sequence>
<feature type="transmembrane region" description="Helical" evidence="7">
    <location>
        <begin position="674"/>
        <end position="697"/>
    </location>
</feature>
<evidence type="ECO:0000313" key="10">
    <source>
        <dbReference type="EMBL" id="ABJ85862.1"/>
    </source>
</evidence>
<proteinExistence type="inferred from homology"/>
<evidence type="ECO:0000259" key="9">
    <source>
        <dbReference type="Pfam" id="PF12704"/>
    </source>
</evidence>
<dbReference type="AlphaFoldDB" id="Q01WV3"/>
<organism evidence="10">
    <name type="scientific">Solibacter usitatus (strain Ellin6076)</name>
    <dbReference type="NCBI Taxonomy" id="234267"/>
    <lineage>
        <taxon>Bacteria</taxon>
        <taxon>Pseudomonadati</taxon>
        <taxon>Acidobacteriota</taxon>
        <taxon>Terriglobia</taxon>
        <taxon>Bryobacterales</taxon>
        <taxon>Solibacteraceae</taxon>
        <taxon>Candidatus Solibacter</taxon>
    </lineage>
</organism>
<dbReference type="EMBL" id="CP000473">
    <property type="protein sequence ID" value="ABJ85862.1"/>
    <property type="molecule type" value="Genomic_DNA"/>
</dbReference>
<comment type="similarity">
    <text evidence="6">Belongs to the ABC-4 integral membrane protein family.</text>
</comment>
<evidence type="ECO:0000256" key="1">
    <source>
        <dbReference type="ARBA" id="ARBA00004651"/>
    </source>
</evidence>
<dbReference type="InParanoid" id="Q01WV3"/>
<dbReference type="InterPro" id="IPR050250">
    <property type="entry name" value="Macrolide_Exporter_MacB"/>
</dbReference>
<reference evidence="10" key="1">
    <citation type="submission" date="2006-10" db="EMBL/GenBank/DDBJ databases">
        <title>Complete sequence of Solibacter usitatus Ellin6076.</title>
        <authorList>
            <consortium name="US DOE Joint Genome Institute"/>
            <person name="Copeland A."/>
            <person name="Lucas S."/>
            <person name="Lapidus A."/>
            <person name="Barry K."/>
            <person name="Detter J.C."/>
            <person name="Glavina del Rio T."/>
            <person name="Hammon N."/>
            <person name="Israni S."/>
            <person name="Dalin E."/>
            <person name="Tice H."/>
            <person name="Pitluck S."/>
            <person name="Thompson L.S."/>
            <person name="Brettin T."/>
            <person name="Bruce D."/>
            <person name="Han C."/>
            <person name="Tapia R."/>
            <person name="Gilna P."/>
            <person name="Schmutz J."/>
            <person name="Larimer F."/>
            <person name="Land M."/>
            <person name="Hauser L."/>
            <person name="Kyrpides N."/>
            <person name="Mikhailova N."/>
            <person name="Janssen P.H."/>
            <person name="Kuske C.R."/>
            <person name="Richardson P."/>
        </authorList>
    </citation>
    <scope>NUCLEOTIDE SEQUENCE</scope>
    <source>
        <strain evidence="10">Ellin6076</strain>
    </source>
</reference>
<keyword evidence="3 7" id="KW-0812">Transmembrane</keyword>
<keyword evidence="4 7" id="KW-1133">Transmembrane helix</keyword>
<feature type="domain" description="MacB-like periplasmic core" evidence="9">
    <location>
        <begin position="430"/>
        <end position="631"/>
    </location>
</feature>
<feature type="transmembrane region" description="Helical" evidence="7">
    <location>
        <begin position="376"/>
        <end position="397"/>
    </location>
</feature>
<dbReference type="GO" id="GO:0022857">
    <property type="term" value="F:transmembrane transporter activity"/>
    <property type="evidence" value="ECO:0007669"/>
    <property type="project" value="TreeGrafter"/>
</dbReference>
<dbReference type="HOGENOM" id="CLU_009433_1_0_0"/>
<dbReference type="eggNOG" id="COG0577">
    <property type="taxonomic scope" value="Bacteria"/>
</dbReference>
<feature type="transmembrane region" description="Helical" evidence="7">
    <location>
        <begin position="418"/>
        <end position="439"/>
    </location>
</feature>
<dbReference type="KEGG" id="sus:Acid_4903"/>
<evidence type="ECO:0000259" key="8">
    <source>
        <dbReference type="Pfam" id="PF02687"/>
    </source>
</evidence>
<dbReference type="Pfam" id="PF12704">
    <property type="entry name" value="MacB_PCD"/>
    <property type="match status" value="2"/>
</dbReference>
<dbReference type="InterPro" id="IPR003838">
    <property type="entry name" value="ABC3_permease_C"/>
</dbReference>
<evidence type="ECO:0000256" key="7">
    <source>
        <dbReference type="SAM" id="Phobius"/>
    </source>
</evidence>
<evidence type="ECO:0000256" key="4">
    <source>
        <dbReference type="ARBA" id="ARBA00022989"/>
    </source>
</evidence>